<evidence type="ECO:0008006" key="4">
    <source>
        <dbReference type="Google" id="ProtNLM"/>
    </source>
</evidence>
<feature type="transmembrane region" description="Helical" evidence="1">
    <location>
        <begin position="271"/>
        <end position="289"/>
    </location>
</feature>
<evidence type="ECO:0000313" key="2">
    <source>
        <dbReference type="EMBL" id="KAF4040118.1"/>
    </source>
</evidence>
<keyword evidence="1" id="KW-0812">Transmembrane</keyword>
<dbReference type="EMBL" id="WSZM01000152">
    <property type="protein sequence ID" value="KAF4040118.1"/>
    <property type="molecule type" value="Genomic_DNA"/>
</dbReference>
<organism evidence="2 3">
    <name type="scientific">Phytophthora infestans</name>
    <name type="common">Potato late blight agent</name>
    <name type="synonym">Botrytis infestans</name>
    <dbReference type="NCBI Taxonomy" id="4787"/>
    <lineage>
        <taxon>Eukaryota</taxon>
        <taxon>Sar</taxon>
        <taxon>Stramenopiles</taxon>
        <taxon>Oomycota</taxon>
        <taxon>Peronosporomycetes</taxon>
        <taxon>Peronosporales</taxon>
        <taxon>Peronosporaceae</taxon>
        <taxon>Phytophthora</taxon>
    </lineage>
</organism>
<dbReference type="Proteomes" id="UP000602510">
    <property type="component" value="Unassembled WGS sequence"/>
</dbReference>
<feature type="transmembrane region" description="Helical" evidence="1">
    <location>
        <begin position="49"/>
        <end position="71"/>
    </location>
</feature>
<keyword evidence="1" id="KW-0472">Membrane</keyword>
<feature type="transmembrane region" description="Helical" evidence="1">
    <location>
        <begin position="459"/>
        <end position="481"/>
    </location>
</feature>
<reference evidence="2" key="1">
    <citation type="submission" date="2020-04" db="EMBL/GenBank/DDBJ databases">
        <title>Hybrid Assembly of Korean Phytophthora infestans isolates.</title>
        <authorList>
            <person name="Prokchorchik M."/>
            <person name="Lee Y."/>
            <person name="Seo J."/>
            <person name="Cho J.-H."/>
            <person name="Park Y.-E."/>
            <person name="Jang D.-C."/>
            <person name="Im J.-S."/>
            <person name="Choi J.-G."/>
            <person name="Park H.-J."/>
            <person name="Lee G.-B."/>
            <person name="Lee Y.-G."/>
            <person name="Hong S.-Y."/>
            <person name="Cho K."/>
            <person name="Sohn K.H."/>
        </authorList>
    </citation>
    <scope>NUCLEOTIDE SEQUENCE</scope>
    <source>
        <strain evidence="2">KR_1_A1</strain>
    </source>
</reference>
<comment type="caution">
    <text evidence="2">The sequence shown here is derived from an EMBL/GenBank/DDBJ whole genome shotgun (WGS) entry which is preliminary data.</text>
</comment>
<feature type="transmembrane region" description="Helical" evidence="1">
    <location>
        <begin position="414"/>
        <end position="439"/>
    </location>
</feature>
<feature type="transmembrane region" description="Helical" evidence="1">
    <location>
        <begin position="116"/>
        <end position="139"/>
    </location>
</feature>
<keyword evidence="3" id="KW-1185">Reference proteome</keyword>
<proteinExistence type="predicted"/>
<feature type="transmembrane region" description="Helical" evidence="1">
    <location>
        <begin position="145"/>
        <end position="163"/>
    </location>
</feature>
<feature type="transmembrane region" description="Helical" evidence="1">
    <location>
        <begin position="83"/>
        <end position="104"/>
    </location>
</feature>
<evidence type="ECO:0000256" key="1">
    <source>
        <dbReference type="SAM" id="Phobius"/>
    </source>
</evidence>
<keyword evidence="1" id="KW-1133">Transmembrane helix</keyword>
<gene>
    <name evidence="2" type="ORF">GN244_ATG07673</name>
</gene>
<sequence length="556" mass="62971">MGMHARIQRSVNRFIHKWESVQVELHGHYSIERFAAMNEYCRSASCPRALMVLLITPLPSLILVTMIDAMPLESPERGLEHSAIVWVRGILTCFIYTHCAIEQIRLYSPNLRLEPLAGLCISLPTAIFTIVLTLGLSFLCWPLPFTTLLMSGPWLGFMTFFLFRVRGAHLRANPEAIRDVLRFATICGTQAAVVLVYAVFVTIFTNISPTYQPLFALLIPASKIIQKNVLSRILAGRDDTKPQVVILNVEIFNALFISTCMRDLQSFNTSITLIAIDFLQAAVSLLDLYRMLSDVKIIRDKLGIRSNELISTAELVLAKYPGTANCPTTTTASSPQFARVFLKKKQVLPTMNMQVGGYEIPVPVSSLRYASRASSTYTDKKSSVTPTTSLVKLSSQEHYQLLKKTLQVLFLTEFMLLIEFTEVLVPVIYGGYLTILYHFPNRRFYPQLAEISDQELWDMVISVLQYGTLELVSLTLLVLVLNRLVHPHSLKQLAFVLEREFFMVQPKLLLWVTMTMQSTLPHLGKKTISIIIETITQKLRLFVYNRGRLQLQVCLA</sequence>
<protein>
    <recommendedName>
        <fullName evidence="4">Transmembrane protein</fullName>
    </recommendedName>
</protein>
<name>A0A833SX42_PHYIN</name>
<accession>A0A833SX42</accession>
<dbReference type="AlphaFoldDB" id="A0A833SX42"/>
<feature type="transmembrane region" description="Helical" evidence="1">
    <location>
        <begin position="183"/>
        <end position="204"/>
    </location>
</feature>
<evidence type="ECO:0000313" key="3">
    <source>
        <dbReference type="Proteomes" id="UP000602510"/>
    </source>
</evidence>